<dbReference type="InterPro" id="IPR000914">
    <property type="entry name" value="SBP_5_dom"/>
</dbReference>
<dbReference type="SUPFAM" id="SSF53850">
    <property type="entry name" value="Periplasmic binding protein-like II"/>
    <property type="match status" value="1"/>
</dbReference>
<evidence type="ECO:0000259" key="1">
    <source>
        <dbReference type="Pfam" id="PF00496"/>
    </source>
</evidence>
<name>A0ABY7MBW4_9CHLR</name>
<dbReference type="Proteomes" id="UP001212803">
    <property type="component" value="Chromosome"/>
</dbReference>
<evidence type="ECO:0000313" key="3">
    <source>
        <dbReference type="Proteomes" id="UP001212803"/>
    </source>
</evidence>
<reference evidence="2 3" key="1">
    <citation type="journal article" date="2023" name="ISME J.">
        <title>Thermophilic Dehalococcoidia with unusual traits shed light on an unexpected past.</title>
        <authorList>
            <person name="Palmer M."/>
            <person name="Covington J.K."/>
            <person name="Zhou E.M."/>
            <person name="Thomas S.C."/>
            <person name="Habib N."/>
            <person name="Seymour C.O."/>
            <person name="Lai D."/>
            <person name="Johnston J."/>
            <person name="Hashimi A."/>
            <person name="Jiao J.Y."/>
            <person name="Muok A.R."/>
            <person name="Liu L."/>
            <person name="Xian W.D."/>
            <person name="Zhi X.Y."/>
            <person name="Li M.M."/>
            <person name="Silva L.P."/>
            <person name="Bowen B.P."/>
            <person name="Louie K."/>
            <person name="Briegel A."/>
            <person name="Pett-Ridge J."/>
            <person name="Weber P.K."/>
            <person name="Tocheva E.I."/>
            <person name="Woyke T."/>
            <person name="Northen T.R."/>
            <person name="Mayali X."/>
            <person name="Li W.J."/>
            <person name="Hedlund B.P."/>
        </authorList>
    </citation>
    <scope>NUCLEOTIDE SEQUENCE [LARGE SCALE GENOMIC DNA]</scope>
    <source>
        <strain evidence="2 3">YIM 72310</strain>
    </source>
</reference>
<protein>
    <submittedName>
        <fullName evidence="2">ABC transporter substrate-binding protein</fullName>
    </submittedName>
</protein>
<dbReference type="InterPro" id="IPR039424">
    <property type="entry name" value="SBP_5"/>
</dbReference>
<dbReference type="PANTHER" id="PTHR30290">
    <property type="entry name" value="PERIPLASMIC BINDING COMPONENT OF ABC TRANSPORTER"/>
    <property type="match status" value="1"/>
</dbReference>
<evidence type="ECO:0000313" key="2">
    <source>
        <dbReference type="EMBL" id="WBL37061.1"/>
    </source>
</evidence>
<sequence length="244" mass="27496">MSFDRDGLLDLQYNIKKLKEAGLAVSERWNNLIPAGLVRFWLDPKSAAQGESAKYFKYDPAEAKKLLAAAGYPDGFSTVYQYTANRYGSGFNAAAEAKIQMLNAIGIKTSTDVQDYSSKYITQTFTGNFTGIAFGYQTPFPEAGGYPIRFFTDNQLNHSRIKDPELEQLARAQQRELDPDKRKQIFFDIQRKNAEKMYYIPVSAGAGTAWTGYREWVKNIDIQTVPGAYSAGTEEVPFIWLDRA</sequence>
<dbReference type="EMBL" id="CP115149">
    <property type="protein sequence ID" value="WBL37061.1"/>
    <property type="molecule type" value="Genomic_DNA"/>
</dbReference>
<keyword evidence="3" id="KW-1185">Reference proteome</keyword>
<feature type="domain" description="Solute-binding protein family 5" evidence="1">
    <location>
        <begin position="47"/>
        <end position="155"/>
    </location>
</feature>
<dbReference type="Gene3D" id="3.10.105.10">
    <property type="entry name" value="Dipeptide-binding Protein, Domain 3"/>
    <property type="match status" value="1"/>
</dbReference>
<accession>A0ABY7MBW4</accession>
<dbReference type="RefSeq" id="WP_270057575.1">
    <property type="nucleotide sequence ID" value="NZ_CP115149.1"/>
</dbReference>
<proteinExistence type="predicted"/>
<organism evidence="2 3">
    <name type="scientific">Tepidiforma flava</name>
    <dbReference type="NCBI Taxonomy" id="3004094"/>
    <lineage>
        <taxon>Bacteria</taxon>
        <taxon>Bacillati</taxon>
        <taxon>Chloroflexota</taxon>
        <taxon>Tepidiformia</taxon>
        <taxon>Tepidiformales</taxon>
        <taxon>Tepidiformaceae</taxon>
        <taxon>Tepidiforma</taxon>
    </lineage>
</organism>
<gene>
    <name evidence="2" type="ORF">O0235_05710</name>
</gene>
<dbReference type="Pfam" id="PF00496">
    <property type="entry name" value="SBP_bac_5"/>
    <property type="match status" value="1"/>
</dbReference>